<name>A0A4Z0QEP4_9BACT</name>
<keyword evidence="2" id="KW-0732">Signal</keyword>
<feature type="compositionally biased region" description="Basic and acidic residues" evidence="1">
    <location>
        <begin position="138"/>
        <end position="147"/>
    </location>
</feature>
<dbReference type="EMBL" id="SRMB01000001">
    <property type="protein sequence ID" value="TGE28517.1"/>
    <property type="molecule type" value="Genomic_DNA"/>
</dbReference>
<evidence type="ECO:0000256" key="2">
    <source>
        <dbReference type="SAM" id="SignalP"/>
    </source>
</evidence>
<dbReference type="Proteomes" id="UP000298471">
    <property type="component" value="Unassembled WGS sequence"/>
</dbReference>
<dbReference type="InterPro" id="IPR025665">
    <property type="entry name" value="Beta-barrel_OMP_2"/>
</dbReference>
<dbReference type="RefSeq" id="WP_135392063.1">
    <property type="nucleotide sequence ID" value="NZ_SRMB01000001.1"/>
</dbReference>
<feature type="chain" id="PRO_5021413444" evidence="2">
    <location>
        <begin position="25"/>
        <end position="382"/>
    </location>
</feature>
<evidence type="ECO:0000259" key="3">
    <source>
        <dbReference type="Pfam" id="PF13568"/>
    </source>
</evidence>
<dbReference type="AlphaFoldDB" id="A0A4Z0QEP4"/>
<feature type="region of interest" description="Disordered" evidence="1">
    <location>
        <begin position="138"/>
        <end position="162"/>
    </location>
</feature>
<feature type="signal peptide" evidence="2">
    <location>
        <begin position="1"/>
        <end position="24"/>
    </location>
</feature>
<evidence type="ECO:0000313" key="4">
    <source>
        <dbReference type="EMBL" id="TGE28517.1"/>
    </source>
</evidence>
<dbReference type="OrthoDB" id="891525at2"/>
<dbReference type="Pfam" id="PF13568">
    <property type="entry name" value="OMP_b-brl_2"/>
    <property type="match status" value="1"/>
</dbReference>
<organism evidence="4 5">
    <name type="scientific">Hymenobacter metallicola</name>
    <dbReference type="NCBI Taxonomy" id="2563114"/>
    <lineage>
        <taxon>Bacteria</taxon>
        <taxon>Pseudomonadati</taxon>
        <taxon>Bacteroidota</taxon>
        <taxon>Cytophagia</taxon>
        <taxon>Cytophagales</taxon>
        <taxon>Hymenobacteraceae</taxon>
        <taxon>Hymenobacter</taxon>
    </lineage>
</organism>
<sequence>MKRFSSLLALLLLTVLASPSRSQAASKPANDDTIVVKLPNQATMTLYTKNKEQLRELRTYRLDTLMALLDRYIQQAEAASKNAGNSAVTMEFYPAKDRPGTQAPEQIRVTVRNEEPASKVAVKGYKFGQVFSVTVKEGKDGKGHNDEVSISIGDDDSHRSDSLRNVQRAAKKEERASRAVHSNFSIDLGLNALTNRSNLTEEQFDLKPTGSRYVSLNWYYDIRVGGRRSPFFLTLGPELAFNNYMFDQNRRLVATDTRTDIVREPSVSLEKSKLATTVINLPLMAKLNFKDKSGHDAFRIGAGGFAGYRLASHTKIKYNDEEHTRKDKDRGSFNLEDFQYGLQGKIGVRGIDLFVKYNMNELFKENRGPQAQSISFGISILD</sequence>
<evidence type="ECO:0000313" key="5">
    <source>
        <dbReference type="Proteomes" id="UP000298471"/>
    </source>
</evidence>
<keyword evidence="5" id="KW-1185">Reference proteome</keyword>
<comment type="caution">
    <text evidence="4">The sequence shown here is derived from an EMBL/GenBank/DDBJ whole genome shotgun (WGS) entry which is preliminary data.</text>
</comment>
<gene>
    <name evidence="4" type="ORF">E5K02_03355</name>
</gene>
<feature type="domain" description="Outer membrane protein beta-barrel" evidence="3">
    <location>
        <begin position="182"/>
        <end position="355"/>
    </location>
</feature>
<proteinExistence type="predicted"/>
<protein>
    <submittedName>
        <fullName evidence="4">PorT family protein</fullName>
    </submittedName>
</protein>
<evidence type="ECO:0000256" key="1">
    <source>
        <dbReference type="SAM" id="MobiDB-lite"/>
    </source>
</evidence>
<reference evidence="4 5" key="1">
    <citation type="submission" date="2019-04" db="EMBL/GenBank/DDBJ databases">
        <authorList>
            <person name="Feng G."/>
            <person name="Zhang J."/>
            <person name="Zhu H."/>
        </authorList>
    </citation>
    <scope>NUCLEOTIDE SEQUENCE [LARGE SCALE GENOMIC DNA]</scope>
    <source>
        <strain evidence="4 5">9PBR-1</strain>
    </source>
</reference>
<accession>A0A4Z0QEP4</accession>